<evidence type="ECO:0000313" key="2">
    <source>
        <dbReference type="EMBL" id="QAY71031.1"/>
    </source>
</evidence>
<gene>
    <name evidence="2" type="ORF">ET471_14150</name>
</gene>
<reference evidence="2 3" key="1">
    <citation type="submission" date="2019-01" db="EMBL/GenBank/DDBJ databases">
        <title>Genome sequencing of strain FW10M-9.</title>
        <authorList>
            <person name="Heo J."/>
            <person name="Kim S.-J."/>
            <person name="Kim J.-S."/>
            <person name="Hong S.-B."/>
            <person name="Kwon S.-W."/>
        </authorList>
    </citation>
    <scope>NUCLEOTIDE SEQUENCE [LARGE SCALE GENOMIC DNA]</scope>
    <source>
        <strain evidence="2 3">FW10M-9</strain>
    </source>
</reference>
<evidence type="ECO:0000256" key="1">
    <source>
        <dbReference type="SAM" id="MobiDB-lite"/>
    </source>
</evidence>
<dbReference type="AlphaFoldDB" id="A0A4V0YGF5"/>
<keyword evidence="3" id="KW-1185">Reference proteome</keyword>
<feature type="region of interest" description="Disordered" evidence="1">
    <location>
        <begin position="1"/>
        <end position="72"/>
    </location>
</feature>
<dbReference type="EMBL" id="CP035493">
    <property type="protein sequence ID" value="QAY71031.1"/>
    <property type="molecule type" value="Genomic_DNA"/>
</dbReference>
<accession>A0A4V0YGF5</accession>
<evidence type="ECO:0000313" key="3">
    <source>
        <dbReference type="Proteomes" id="UP000292118"/>
    </source>
</evidence>
<dbReference type="OrthoDB" id="5149906at2"/>
<organism evidence="2 3">
    <name type="scientific">Xylanimonas protaetiae</name>
    <dbReference type="NCBI Taxonomy" id="2509457"/>
    <lineage>
        <taxon>Bacteria</taxon>
        <taxon>Bacillati</taxon>
        <taxon>Actinomycetota</taxon>
        <taxon>Actinomycetes</taxon>
        <taxon>Micrococcales</taxon>
        <taxon>Promicromonosporaceae</taxon>
        <taxon>Xylanimonas</taxon>
    </lineage>
</organism>
<dbReference type="RefSeq" id="WP_129189341.1">
    <property type="nucleotide sequence ID" value="NZ_CP035493.1"/>
</dbReference>
<name>A0A4V0YGF5_9MICO</name>
<proteinExistence type="predicted"/>
<protein>
    <submittedName>
        <fullName evidence="2">Uncharacterized protein</fullName>
    </submittedName>
</protein>
<sequence>MAEDPGVDPTATATVRRPEPVGVPRATSGVRASEPPAGRWDPGARYRPSLLARIPGAPPHGDPLEAGPQRASLPGRLFRGPAVREAVFDRPVWTGHGRPASLRARNAAELSDAVERYRRGALSTTGLVRAVGHALAA</sequence>
<dbReference type="KEGG" id="xya:ET471_14150"/>
<dbReference type="Proteomes" id="UP000292118">
    <property type="component" value="Chromosome"/>
</dbReference>